<dbReference type="SUPFAM" id="SSF52833">
    <property type="entry name" value="Thioredoxin-like"/>
    <property type="match status" value="1"/>
</dbReference>
<organism evidence="1 2">
    <name type="scientific">Sporomusa ovata</name>
    <dbReference type="NCBI Taxonomy" id="2378"/>
    <lineage>
        <taxon>Bacteria</taxon>
        <taxon>Bacillati</taxon>
        <taxon>Bacillota</taxon>
        <taxon>Negativicutes</taxon>
        <taxon>Selenomonadales</taxon>
        <taxon>Sporomusaceae</taxon>
        <taxon>Sporomusa</taxon>
    </lineage>
</organism>
<dbReference type="InterPro" id="IPR036249">
    <property type="entry name" value="Thioredoxin-like_sf"/>
</dbReference>
<gene>
    <name evidence="1" type="ORF">SpAn4DRAFT_0255</name>
</gene>
<protein>
    <submittedName>
        <fullName evidence="1">Uncharacterized protein</fullName>
    </submittedName>
</protein>
<dbReference type="RefSeq" id="WP_021171053.1">
    <property type="nucleotide sequence ID" value="NZ_CTRP01000014.1"/>
</dbReference>
<keyword evidence="2" id="KW-1185">Reference proteome</keyword>
<evidence type="ECO:0000313" key="2">
    <source>
        <dbReference type="Proteomes" id="UP000049855"/>
    </source>
</evidence>
<accession>A0A0U1L3V8</accession>
<dbReference type="Gene3D" id="3.40.30.10">
    <property type="entry name" value="Glutaredoxin"/>
    <property type="match status" value="1"/>
</dbReference>
<dbReference type="EMBL" id="CTRP01000014">
    <property type="protein sequence ID" value="CQR73793.1"/>
    <property type="molecule type" value="Genomic_DNA"/>
</dbReference>
<name>A0A0U1L3V8_9FIRM</name>
<dbReference type="Proteomes" id="UP000049855">
    <property type="component" value="Unassembled WGS sequence"/>
</dbReference>
<dbReference type="AlphaFoldDB" id="A0A0U1L3V8"/>
<proteinExistence type="predicted"/>
<sequence>MQAKGCCTKYQLLKNHTSDKDLRQFPIEMMEDVIKPEIAVYPGEVGREINEVLRIAKALQLYDQTQQLEPTGWQPGIDGIQANIQDAGNI</sequence>
<reference evidence="2" key="1">
    <citation type="submission" date="2015-03" db="EMBL/GenBank/DDBJ databases">
        <authorList>
            <person name="Nijsse Bart"/>
        </authorList>
    </citation>
    <scope>NUCLEOTIDE SEQUENCE [LARGE SCALE GENOMIC DNA]</scope>
</reference>
<evidence type="ECO:0000313" key="1">
    <source>
        <dbReference type="EMBL" id="CQR73793.1"/>
    </source>
</evidence>